<evidence type="ECO:0000313" key="3">
    <source>
        <dbReference type="Proteomes" id="UP000326505"/>
    </source>
</evidence>
<dbReference type="EMBL" id="JACHJD010000003">
    <property type="protein sequence ID" value="MBB5103267.1"/>
    <property type="molecule type" value="Genomic_DNA"/>
</dbReference>
<accession>A0A5P2X9X1</accession>
<dbReference type="KEGG" id="sspb:CP982_14510"/>
<dbReference type="Proteomes" id="UP000326505">
    <property type="component" value="Chromosome"/>
</dbReference>
<evidence type="ECO:0000313" key="1">
    <source>
        <dbReference type="EMBL" id="MBB5103267.1"/>
    </source>
</evidence>
<protein>
    <submittedName>
        <fullName evidence="2">Uncharacterized protein</fullName>
    </submittedName>
</protein>
<gene>
    <name evidence="2" type="ORF">CP982_14510</name>
    <name evidence="1" type="ORF">FHS40_002320</name>
</gene>
<sequence length="242" mass="26532">MRYPHLPAYGPTEAHADEDARPDVVVRVAYALDREQLLAALSIGFTELDPDRAPEDLTVDEVRREVEGWLAAQGIIELERYVIQGQLTAYPPKQQAVMDALAAALVRAYPPPPAEEPDTGPRYGDGTVNVHTRDAGRITLREPRWCIGEHRGGEYRVDVHHMGATQHTRFHTPMGPAYVALSAAQSPLSSQPQPELHAEVSGSWSMTCDTHVARAADALEEMAAHLRGQQALLAQLEDGGPR</sequence>
<evidence type="ECO:0000313" key="2">
    <source>
        <dbReference type="EMBL" id="QEV59800.1"/>
    </source>
</evidence>
<dbReference type="InterPro" id="IPR054202">
    <property type="entry name" value="DUF6907"/>
</dbReference>
<reference evidence="1 4" key="2">
    <citation type="submission" date="2020-08" db="EMBL/GenBank/DDBJ databases">
        <title>Genomic Encyclopedia of Type Strains, Phase III (KMG-III): the genomes of soil and plant-associated and newly described type strains.</title>
        <authorList>
            <person name="Whitman W."/>
        </authorList>
    </citation>
    <scope>NUCLEOTIDE SEQUENCE [LARGE SCALE GENOMIC DNA]</scope>
    <source>
        <strain evidence="1 4">CECT 3146</strain>
    </source>
</reference>
<dbReference type="Proteomes" id="UP000549009">
    <property type="component" value="Unassembled WGS sequence"/>
</dbReference>
<keyword evidence="4" id="KW-1185">Reference proteome</keyword>
<name>A0A5P2X9X1_STRST</name>
<proteinExistence type="predicted"/>
<dbReference type="EMBL" id="CP023690">
    <property type="protein sequence ID" value="QEV59800.1"/>
    <property type="molecule type" value="Genomic_DNA"/>
</dbReference>
<dbReference type="RefSeq" id="WP_150510917.1">
    <property type="nucleotide sequence ID" value="NZ_BMSQ01000004.1"/>
</dbReference>
<reference evidence="2 3" key="1">
    <citation type="submission" date="2017-09" db="EMBL/GenBank/DDBJ databases">
        <authorList>
            <person name="Lee N."/>
            <person name="Cho B.-K."/>
        </authorList>
    </citation>
    <scope>NUCLEOTIDE SEQUENCE [LARGE SCALE GENOMIC DNA]</scope>
    <source>
        <strain evidence="2 3">ATCC 27465</strain>
    </source>
</reference>
<organism evidence="2 3">
    <name type="scientific">Streptomyces spectabilis</name>
    <dbReference type="NCBI Taxonomy" id="68270"/>
    <lineage>
        <taxon>Bacteria</taxon>
        <taxon>Bacillati</taxon>
        <taxon>Actinomycetota</taxon>
        <taxon>Actinomycetes</taxon>
        <taxon>Kitasatosporales</taxon>
        <taxon>Streptomycetaceae</taxon>
        <taxon>Streptomyces</taxon>
    </lineage>
</organism>
<dbReference type="Pfam" id="PF21848">
    <property type="entry name" value="DUF6907"/>
    <property type="match status" value="1"/>
</dbReference>
<dbReference type="OrthoDB" id="4335926at2"/>
<evidence type="ECO:0000313" key="4">
    <source>
        <dbReference type="Proteomes" id="UP000549009"/>
    </source>
</evidence>
<dbReference type="AlphaFoldDB" id="A0A5P2X9X1"/>